<keyword evidence="2" id="KW-1003">Cell membrane</keyword>
<feature type="domain" description="NADH:quinone oxidoreductase/Mrp antiporter transmembrane" evidence="9">
    <location>
        <begin position="1"/>
        <end position="192"/>
    </location>
</feature>
<comment type="subcellular location">
    <subcellularLocation>
        <location evidence="1">Cell membrane</location>
        <topology evidence="1">Multi-pass membrane protein</topology>
    </subcellularLocation>
    <subcellularLocation>
        <location evidence="7">Membrane</location>
        <topology evidence="7">Multi-pass membrane protein</topology>
    </subcellularLocation>
</comment>
<keyword evidence="4 8" id="KW-1133">Transmembrane helix</keyword>
<keyword evidence="5" id="KW-0560">Oxidoreductase</keyword>
<dbReference type="PANTHER" id="PTHR42682:SF4">
    <property type="entry name" value="NADH-UBIQUINONE_PLASTOQUINONE"/>
    <property type="match status" value="1"/>
</dbReference>
<feature type="transmembrane region" description="Helical" evidence="8">
    <location>
        <begin position="21"/>
        <end position="40"/>
    </location>
</feature>
<evidence type="ECO:0000256" key="4">
    <source>
        <dbReference type="ARBA" id="ARBA00022989"/>
    </source>
</evidence>
<dbReference type="GO" id="GO:0005886">
    <property type="term" value="C:plasma membrane"/>
    <property type="evidence" value="ECO:0007669"/>
    <property type="project" value="UniProtKB-SubCell"/>
</dbReference>
<dbReference type="GO" id="GO:0008137">
    <property type="term" value="F:NADH dehydrogenase (ubiquinone) activity"/>
    <property type="evidence" value="ECO:0007669"/>
    <property type="project" value="InterPro"/>
</dbReference>
<feature type="transmembrane region" description="Helical" evidence="8">
    <location>
        <begin position="152"/>
        <end position="175"/>
    </location>
</feature>
<comment type="caution">
    <text evidence="10">The sequence shown here is derived from an EMBL/GenBank/DDBJ whole genome shotgun (WGS) entry which is preliminary data.</text>
</comment>
<dbReference type="Pfam" id="PF00361">
    <property type="entry name" value="Proton_antipo_M"/>
    <property type="match status" value="1"/>
</dbReference>
<feature type="transmembrane region" description="Helical" evidence="8">
    <location>
        <begin position="195"/>
        <end position="217"/>
    </location>
</feature>
<dbReference type="GO" id="GO:0016491">
    <property type="term" value="F:oxidoreductase activity"/>
    <property type="evidence" value="ECO:0007669"/>
    <property type="project" value="UniProtKB-KW"/>
</dbReference>
<dbReference type="PANTHER" id="PTHR42682">
    <property type="entry name" value="HYDROGENASE-4 COMPONENT F"/>
    <property type="match status" value="1"/>
</dbReference>
<dbReference type="AlphaFoldDB" id="A0A9D2HU03"/>
<reference evidence="10" key="2">
    <citation type="submission" date="2021-04" db="EMBL/GenBank/DDBJ databases">
        <authorList>
            <person name="Gilroy R."/>
        </authorList>
    </citation>
    <scope>NUCLEOTIDE SEQUENCE</scope>
    <source>
        <strain evidence="10">ChiHecec1B25-7008</strain>
    </source>
</reference>
<keyword evidence="3 7" id="KW-0812">Transmembrane</keyword>
<feature type="transmembrane region" description="Helical" evidence="8">
    <location>
        <begin position="238"/>
        <end position="259"/>
    </location>
</feature>
<accession>A0A9D2HU03</accession>
<evidence type="ECO:0000256" key="7">
    <source>
        <dbReference type="RuleBase" id="RU000320"/>
    </source>
</evidence>
<evidence type="ECO:0000256" key="2">
    <source>
        <dbReference type="ARBA" id="ARBA00022475"/>
    </source>
</evidence>
<dbReference type="EMBL" id="DWZE01000100">
    <property type="protein sequence ID" value="HJA84023.1"/>
    <property type="molecule type" value="Genomic_DNA"/>
</dbReference>
<evidence type="ECO:0000256" key="1">
    <source>
        <dbReference type="ARBA" id="ARBA00004651"/>
    </source>
</evidence>
<evidence type="ECO:0000313" key="11">
    <source>
        <dbReference type="Proteomes" id="UP000823860"/>
    </source>
</evidence>
<evidence type="ECO:0000256" key="8">
    <source>
        <dbReference type="SAM" id="Phobius"/>
    </source>
</evidence>
<evidence type="ECO:0000256" key="5">
    <source>
        <dbReference type="ARBA" id="ARBA00023002"/>
    </source>
</evidence>
<dbReference type="InterPro" id="IPR052175">
    <property type="entry name" value="ComplexI-like_HydComp"/>
</dbReference>
<dbReference type="Proteomes" id="UP000823860">
    <property type="component" value="Unassembled WGS sequence"/>
</dbReference>
<evidence type="ECO:0000256" key="6">
    <source>
        <dbReference type="ARBA" id="ARBA00023136"/>
    </source>
</evidence>
<evidence type="ECO:0000313" key="10">
    <source>
        <dbReference type="EMBL" id="HJA84023.1"/>
    </source>
</evidence>
<evidence type="ECO:0000259" key="9">
    <source>
        <dbReference type="Pfam" id="PF00361"/>
    </source>
</evidence>
<dbReference type="GO" id="GO:0042773">
    <property type="term" value="P:ATP synthesis coupled electron transport"/>
    <property type="evidence" value="ECO:0007669"/>
    <property type="project" value="InterPro"/>
</dbReference>
<dbReference type="PRINTS" id="PR01437">
    <property type="entry name" value="NUOXDRDTASE4"/>
</dbReference>
<sequence length="271" mass="28574">MFPMHGWLPTAHPIAPAPASAVLSGVITKAGVLCIIRVIYYVTGADFLRGTWVQTALMMLALITVFMGSMMALKVTVLKKRLAYSSVSQVSYVLFGLFLLNETAFQGAMLHVYFHSVMKNLLFLCAGGIILKTGLTDVGDLRGIGKRMPATLWCFTLAGVSLVGVPPLCGFFSKWELAQGAMSSGVATFSWLGPVVLLVSALLTAGYLLPVSINGFFPGHASGEAALDTSCCELKASMLWPLVVLAALTLILGLCPSLVETAVSAVAAAVL</sequence>
<feature type="transmembrane region" description="Helical" evidence="8">
    <location>
        <begin position="52"/>
        <end position="73"/>
    </location>
</feature>
<dbReference type="InterPro" id="IPR001750">
    <property type="entry name" value="ND/Mrp_TM"/>
</dbReference>
<keyword evidence="6 8" id="KW-0472">Membrane</keyword>
<organism evidence="10 11">
    <name type="scientific">Candidatus Bacteroides intestinavium</name>
    <dbReference type="NCBI Taxonomy" id="2838469"/>
    <lineage>
        <taxon>Bacteria</taxon>
        <taxon>Pseudomonadati</taxon>
        <taxon>Bacteroidota</taxon>
        <taxon>Bacteroidia</taxon>
        <taxon>Bacteroidales</taxon>
        <taxon>Bacteroidaceae</taxon>
        <taxon>Bacteroides</taxon>
    </lineage>
</organism>
<reference evidence="10" key="1">
    <citation type="journal article" date="2021" name="PeerJ">
        <title>Extensive microbial diversity within the chicken gut microbiome revealed by metagenomics and culture.</title>
        <authorList>
            <person name="Gilroy R."/>
            <person name="Ravi A."/>
            <person name="Getino M."/>
            <person name="Pursley I."/>
            <person name="Horton D.L."/>
            <person name="Alikhan N.F."/>
            <person name="Baker D."/>
            <person name="Gharbi K."/>
            <person name="Hall N."/>
            <person name="Watson M."/>
            <person name="Adriaenssens E.M."/>
            <person name="Foster-Nyarko E."/>
            <person name="Jarju S."/>
            <person name="Secka A."/>
            <person name="Antonio M."/>
            <person name="Oren A."/>
            <person name="Chaudhuri R.R."/>
            <person name="La Ragione R."/>
            <person name="Hildebrand F."/>
            <person name="Pallen M.J."/>
        </authorList>
    </citation>
    <scope>NUCLEOTIDE SEQUENCE</scope>
    <source>
        <strain evidence="10">ChiHecec1B25-7008</strain>
    </source>
</reference>
<gene>
    <name evidence="10" type="ORF">H9785_08660</name>
</gene>
<name>A0A9D2HU03_9BACE</name>
<protein>
    <recommendedName>
        <fullName evidence="9">NADH:quinone oxidoreductase/Mrp antiporter transmembrane domain-containing protein</fullName>
    </recommendedName>
</protein>
<feature type="non-terminal residue" evidence="10">
    <location>
        <position position="1"/>
    </location>
</feature>
<proteinExistence type="predicted"/>
<dbReference type="InterPro" id="IPR003918">
    <property type="entry name" value="NADH_UbQ_OxRdtase"/>
</dbReference>
<evidence type="ECO:0000256" key="3">
    <source>
        <dbReference type="ARBA" id="ARBA00022692"/>
    </source>
</evidence>